<accession>A0A1B0BR86</accession>
<feature type="compositionally biased region" description="Polar residues" evidence="1">
    <location>
        <begin position="80"/>
        <end position="97"/>
    </location>
</feature>
<reference evidence="3" key="1">
    <citation type="submission" date="2015-01" db="EMBL/GenBank/DDBJ databases">
        <authorList>
            <person name="Aksoy S."/>
            <person name="Warren W."/>
            <person name="Wilson R.K."/>
        </authorList>
    </citation>
    <scope>NUCLEOTIDE SEQUENCE [LARGE SCALE GENOMIC DNA]</scope>
    <source>
        <strain evidence="3">IAEA</strain>
    </source>
</reference>
<reference evidence="2" key="2">
    <citation type="submission" date="2020-05" db="UniProtKB">
        <authorList>
            <consortium name="EnsemblMetazoa"/>
        </authorList>
    </citation>
    <scope>IDENTIFICATION</scope>
    <source>
        <strain evidence="2">IAEA</strain>
    </source>
</reference>
<keyword evidence="3" id="KW-1185">Reference proteome</keyword>
<sequence length="97" mass="11047">MLQLLHYAAVIVSAAEFVNVSQPSNVQSIFIVTTNDYYKQLYGQQSVRSTATKSANAQLPQLLQYISRFLFYCVCRGPHSTKSNNNTQSNYTRDYLK</sequence>
<feature type="region of interest" description="Disordered" evidence="1">
    <location>
        <begin position="78"/>
        <end position="97"/>
    </location>
</feature>
<evidence type="ECO:0000313" key="3">
    <source>
        <dbReference type="Proteomes" id="UP000092460"/>
    </source>
</evidence>
<dbReference type="AlphaFoldDB" id="A0A1B0BR86"/>
<evidence type="ECO:0000313" key="2">
    <source>
        <dbReference type="EnsemblMetazoa" id="GPPI038066-PA"/>
    </source>
</evidence>
<organism evidence="2 3">
    <name type="scientific">Glossina palpalis gambiensis</name>
    <dbReference type="NCBI Taxonomy" id="67801"/>
    <lineage>
        <taxon>Eukaryota</taxon>
        <taxon>Metazoa</taxon>
        <taxon>Ecdysozoa</taxon>
        <taxon>Arthropoda</taxon>
        <taxon>Hexapoda</taxon>
        <taxon>Insecta</taxon>
        <taxon>Pterygota</taxon>
        <taxon>Neoptera</taxon>
        <taxon>Endopterygota</taxon>
        <taxon>Diptera</taxon>
        <taxon>Brachycera</taxon>
        <taxon>Muscomorpha</taxon>
        <taxon>Hippoboscoidea</taxon>
        <taxon>Glossinidae</taxon>
        <taxon>Glossina</taxon>
    </lineage>
</organism>
<proteinExistence type="predicted"/>
<dbReference type="Proteomes" id="UP000092460">
    <property type="component" value="Unassembled WGS sequence"/>
</dbReference>
<protein>
    <submittedName>
        <fullName evidence="2">Uncharacterized protein</fullName>
    </submittedName>
</protein>
<dbReference type="VEuPathDB" id="VectorBase:GPPI038066"/>
<evidence type="ECO:0000256" key="1">
    <source>
        <dbReference type="SAM" id="MobiDB-lite"/>
    </source>
</evidence>
<dbReference type="EnsemblMetazoa" id="GPPI038066-RA">
    <property type="protein sequence ID" value="GPPI038066-PA"/>
    <property type="gene ID" value="GPPI038066"/>
</dbReference>
<name>A0A1B0BR86_9MUSC</name>
<dbReference type="EMBL" id="JXJN01018986">
    <property type="status" value="NOT_ANNOTATED_CDS"/>
    <property type="molecule type" value="Genomic_DNA"/>
</dbReference>